<dbReference type="PROSITE" id="PS01124">
    <property type="entry name" value="HTH_ARAC_FAMILY_2"/>
    <property type="match status" value="1"/>
</dbReference>
<dbReference type="InterPro" id="IPR009057">
    <property type="entry name" value="Homeodomain-like_sf"/>
</dbReference>
<protein>
    <submittedName>
        <fullName evidence="5">AraC family transcriptional regulator ligand-binding domain-containing protein</fullName>
    </submittedName>
</protein>
<dbReference type="Gene3D" id="1.10.10.60">
    <property type="entry name" value="Homeodomain-like"/>
    <property type="match status" value="1"/>
</dbReference>
<dbReference type="RefSeq" id="WP_301813381.1">
    <property type="nucleotide sequence ID" value="NZ_JAUJZH010000021.1"/>
</dbReference>
<evidence type="ECO:0000313" key="6">
    <source>
        <dbReference type="Proteomes" id="UP001169027"/>
    </source>
</evidence>
<keyword evidence="2" id="KW-0238">DNA-binding</keyword>
<comment type="caution">
    <text evidence="5">The sequence shown here is derived from an EMBL/GenBank/DDBJ whole genome shotgun (WGS) entry which is preliminary data.</text>
</comment>
<keyword evidence="6" id="KW-1185">Reference proteome</keyword>
<dbReference type="PANTHER" id="PTHR47894">
    <property type="entry name" value="HTH-TYPE TRANSCRIPTIONAL REGULATOR GADX"/>
    <property type="match status" value="1"/>
</dbReference>
<evidence type="ECO:0000256" key="3">
    <source>
        <dbReference type="ARBA" id="ARBA00023163"/>
    </source>
</evidence>
<evidence type="ECO:0000256" key="2">
    <source>
        <dbReference type="ARBA" id="ARBA00023125"/>
    </source>
</evidence>
<accession>A0ABT8SA02</accession>
<dbReference type="SMART" id="SM00342">
    <property type="entry name" value="HTH_ARAC"/>
    <property type="match status" value="1"/>
</dbReference>
<keyword evidence="1" id="KW-0805">Transcription regulation</keyword>
<keyword evidence="3" id="KW-0804">Transcription</keyword>
<dbReference type="SUPFAM" id="SSF46689">
    <property type="entry name" value="Homeodomain-like"/>
    <property type="match status" value="1"/>
</dbReference>
<reference evidence="5" key="1">
    <citation type="submission" date="2023-06" db="EMBL/GenBank/DDBJ databases">
        <authorList>
            <person name="Jiang Y."/>
            <person name="Liu Q."/>
        </authorList>
    </citation>
    <scope>NUCLEOTIDE SEQUENCE</scope>
    <source>
        <strain evidence="5">CGMCC 1.12090</strain>
    </source>
</reference>
<evidence type="ECO:0000259" key="4">
    <source>
        <dbReference type="PROSITE" id="PS01124"/>
    </source>
</evidence>
<proteinExistence type="predicted"/>
<gene>
    <name evidence="5" type="ORF">Q2T77_25340</name>
</gene>
<organism evidence="5 6">
    <name type="scientific">Variovorax ginsengisoli</name>
    <dbReference type="NCBI Taxonomy" id="363844"/>
    <lineage>
        <taxon>Bacteria</taxon>
        <taxon>Pseudomonadati</taxon>
        <taxon>Pseudomonadota</taxon>
        <taxon>Betaproteobacteria</taxon>
        <taxon>Burkholderiales</taxon>
        <taxon>Comamonadaceae</taxon>
        <taxon>Variovorax</taxon>
    </lineage>
</organism>
<dbReference type="InterPro" id="IPR018060">
    <property type="entry name" value="HTH_AraC"/>
</dbReference>
<dbReference type="InterPro" id="IPR032687">
    <property type="entry name" value="AraC-type_N"/>
</dbReference>
<feature type="domain" description="HTH araC/xylS-type" evidence="4">
    <location>
        <begin position="234"/>
        <end position="331"/>
    </location>
</feature>
<dbReference type="PANTHER" id="PTHR47894:SF1">
    <property type="entry name" value="HTH-TYPE TRANSCRIPTIONAL REGULATOR VQSM"/>
    <property type="match status" value="1"/>
</dbReference>
<evidence type="ECO:0000313" key="5">
    <source>
        <dbReference type="EMBL" id="MDO1535613.1"/>
    </source>
</evidence>
<dbReference type="Pfam" id="PF12625">
    <property type="entry name" value="Arabinose_bd"/>
    <property type="match status" value="1"/>
</dbReference>
<sequence>MTTVAFAHPVYVRTIVDCLNGRGVDSVTLLTDAGLSWQDLSNDLGMIDLLAFRQFAYRAIQRSGESSLGYLAGSMLQPYHTPVGIAAVSGGSVREGLDFLSAHADLLFPTFDFQVQHGPTSSTLRIRPLGPMCDAHVFALHSILGWSLHLLKAMIGNSPDEVVVGLPYPQPSGHDVSSSLFAKKLVFDQACLMLQLPVGMIDRRCLFADQEAFKNAAQDCLRQRSEFGFGAFAERVRRSLLKQLAHNPVAAVVASDLGVSPRRLARRLAQSGASFSGIKDEVRKSQAAWYLQHTDLSIETIASHLGYADPTNFGRKFKCWYLVAPSRMRQEFKGVQHP</sequence>
<name>A0ABT8SA02_9BURK</name>
<dbReference type="Proteomes" id="UP001169027">
    <property type="component" value="Unassembled WGS sequence"/>
</dbReference>
<dbReference type="Pfam" id="PF12833">
    <property type="entry name" value="HTH_18"/>
    <property type="match status" value="1"/>
</dbReference>
<evidence type="ECO:0000256" key="1">
    <source>
        <dbReference type="ARBA" id="ARBA00023015"/>
    </source>
</evidence>
<dbReference type="EMBL" id="JAUKVY010000021">
    <property type="protein sequence ID" value="MDO1535613.1"/>
    <property type="molecule type" value="Genomic_DNA"/>
</dbReference>